<sequence>MGLMSQTTIQKFQYPGAFILQATDFPSMPTMGRVGRPTKKRKAPTGVTLVAQGQGPVKRTQLHPYDCHGSDEKTYEVEEILAERTVQGGKPHWLISWVGLSEKANTWEPIENLAGHEQDIASFRSKREEENHERAVKKKKQSENVEVIDDDAPKWVEGKSGKRKSAVWQLFQVELADGKVLRTRCKLCPDSTEPQQYPGNTSNLRSHLTHGDSAHKDAFCEVCKIEKEEVNLQKEESTTDSKPRTIYALHAAPCVPG</sequence>
<dbReference type="Gene3D" id="2.40.50.40">
    <property type="match status" value="1"/>
</dbReference>
<proteinExistence type="predicted"/>
<dbReference type="PANTHER" id="PTHR22812">
    <property type="entry name" value="CHROMOBOX PROTEIN"/>
    <property type="match status" value="1"/>
</dbReference>
<dbReference type="EMBL" id="LGRX02000231">
    <property type="protein sequence ID" value="KAK3289128.1"/>
    <property type="molecule type" value="Genomic_DNA"/>
</dbReference>
<feature type="domain" description="BED-type" evidence="9">
    <location>
        <begin position="162"/>
        <end position="222"/>
    </location>
</feature>
<keyword evidence="11" id="KW-1185">Reference proteome</keyword>
<feature type="domain" description="Chromo" evidence="8">
    <location>
        <begin position="75"/>
        <end position="135"/>
    </location>
</feature>
<gene>
    <name evidence="10" type="ORF">CYMTET_3433</name>
</gene>
<comment type="subcellular location">
    <subcellularLocation>
        <location evidence="1">Nucleus</location>
    </subcellularLocation>
</comment>
<dbReference type="InterPro" id="IPR016197">
    <property type="entry name" value="Chromo-like_dom_sf"/>
</dbReference>
<dbReference type="InterPro" id="IPR000953">
    <property type="entry name" value="Chromo/chromo_shadow_dom"/>
</dbReference>
<name>A0AAE0LL21_9CHLO</name>
<feature type="compositionally biased region" description="Polar residues" evidence="7">
    <location>
        <begin position="192"/>
        <end position="206"/>
    </location>
</feature>
<dbReference type="InterPro" id="IPR003656">
    <property type="entry name" value="Znf_BED"/>
</dbReference>
<dbReference type="GO" id="GO:0008270">
    <property type="term" value="F:zinc ion binding"/>
    <property type="evidence" value="ECO:0007669"/>
    <property type="project" value="UniProtKB-KW"/>
</dbReference>
<dbReference type="SUPFAM" id="SSF54160">
    <property type="entry name" value="Chromo domain-like"/>
    <property type="match status" value="1"/>
</dbReference>
<dbReference type="GO" id="GO:0005634">
    <property type="term" value="C:nucleus"/>
    <property type="evidence" value="ECO:0007669"/>
    <property type="project" value="UniProtKB-SubCell"/>
</dbReference>
<comment type="caution">
    <text evidence="10">The sequence shown here is derived from an EMBL/GenBank/DDBJ whole genome shotgun (WGS) entry which is preliminary data.</text>
</comment>
<evidence type="ECO:0000259" key="9">
    <source>
        <dbReference type="PROSITE" id="PS50808"/>
    </source>
</evidence>
<dbReference type="SMART" id="SM00298">
    <property type="entry name" value="CHROMO"/>
    <property type="match status" value="1"/>
</dbReference>
<dbReference type="PROSITE" id="PS50013">
    <property type="entry name" value="CHROMO_2"/>
    <property type="match status" value="1"/>
</dbReference>
<dbReference type="InterPro" id="IPR023780">
    <property type="entry name" value="Chromo_domain"/>
</dbReference>
<evidence type="ECO:0000256" key="6">
    <source>
        <dbReference type="PROSITE-ProRule" id="PRU00027"/>
    </source>
</evidence>
<dbReference type="GO" id="GO:0003677">
    <property type="term" value="F:DNA binding"/>
    <property type="evidence" value="ECO:0007669"/>
    <property type="project" value="InterPro"/>
</dbReference>
<evidence type="ECO:0000256" key="4">
    <source>
        <dbReference type="ARBA" id="ARBA00022833"/>
    </source>
</evidence>
<accession>A0AAE0LL21</accession>
<evidence type="ECO:0008006" key="12">
    <source>
        <dbReference type="Google" id="ProtNLM"/>
    </source>
</evidence>
<dbReference type="CDD" id="cd00024">
    <property type="entry name" value="CD_CSD"/>
    <property type="match status" value="1"/>
</dbReference>
<reference evidence="10 11" key="1">
    <citation type="journal article" date="2015" name="Genome Biol. Evol.">
        <title>Comparative Genomics of a Bacterivorous Green Alga Reveals Evolutionary Causalities and Consequences of Phago-Mixotrophic Mode of Nutrition.</title>
        <authorList>
            <person name="Burns J.A."/>
            <person name="Paasch A."/>
            <person name="Narechania A."/>
            <person name="Kim E."/>
        </authorList>
    </citation>
    <scope>NUCLEOTIDE SEQUENCE [LARGE SCALE GENOMIC DNA]</scope>
    <source>
        <strain evidence="10 11">PLY_AMNH</strain>
    </source>
</reference>
<dbReference type="AlphaFoldDB" id="A0AAE0LL21"/>
<keyword evidence="2" id="KW-0479">Metal-binding</keyword>
<evidence type="ECO:0000313" key="10">
    <source>
        <dbReference type="EMBL" id="KAK3289128.1"/>
    </source>
</evidence>
<feature type="region of interest" description="Disordered" evidence="7">
    <location>
        <begin position="191"/>
        <end position="210"/>
    </location>
</feature>
<dbReference type="Proteomes" id="UP001190700">
    <property type="component" value="Unassembled WGS sequence"/>
</dbReference>
<organism evidence="10 11">
    <name type="scientific">Cymbomonas tetramitiformis</name>
    <dbReference type="NCBI Taxonomy" id="36881"/>
    <lineage>
        <taxon>Eukaryota</taxon>
        <taxon>Viridiplantae</taxon>
        <taxon>Chlorophyta</taxon>
        <taxon>Pyramimonadophyceae</taxon>
        <taxon>Pyramimonadales</taxon>
        <taxon>Pyramimonadaceae</taxon>
        <taxon>Cymbomonas</taxon>
    </lineage>
</organism>
<evidence type="ECO:0000313" key="11">
    <source>
        <dbReference type="Proteomes" id="UP001190700"/>
    </source>
</evidence>
<keyword evidence="5" id="KW-0539">Nucleus</keyword>
<dbReference type="InterPro" id="IPR051219">
    <property type="entry name" value="Heterochromatin_chromo-domain"/>
</dbReference>
<dbReference type="PROSITE" id="PS50808">
    <property type="entry name" value="ZF_BED"/>
    <property type="match status" value="1"/>
</dbReference>
<keyword evidence="4" id="KW-0862">Zinc</keyword>
<evidence type="ECO:0000259" key="8">
    <source>
        <dbReference type="PROSITE" id="PS50013"/>
    </source>
</evidence>
<dbReference type="Pfam" id="PF00385">
    <property type="entry name" value="Chromo"/>
    <property type="match status" value="1"/>
</dbReference>
<protein>
    <recommendedName>
        <fullName evidence="12">Chromo domain-containing protein</fullName>
    </recommendedName>
</protein>
<evidence type="ECO:0000256" key="2">
    <source>
        <dbReference type="ARBA" id="ARBA00022723"/>
    </source>
</evidence>
<evidence type="ECO:0000256" key="1">
    <source>
        <dbReference type="ARBA" id="ARBA00004123"/>
    </source>
</evidence>
<keyword evidence="3 6" id="KW-0863">Zinc-finger</keyword>
<dbReference type="SMART" id="SM00614">
    <property type="entry name" value="ZnF_BED"/>
    <property type="match status" value="1"/>
</dbReference>
<evidence type="ECO:0000256" key="5">
    <source>
        <dbReference type="ARBA" id="ARBA00023242"/>
    </source>
</evidence>
<evidence type="ECO:0000256" key="3">
    <source>
        <dbReference type="ARBA" id="ARBA00022771"/>
    </source>
</evidence>
<evidence type="ECO:0000256" key="7">
    <source>
        <dbReference type="SAM" id="MobiDB-lite"/>
    </source>
</evidence>